<dbReference type="EMBL" id="CADCUY010000093">
    <property type="protein sequence ID" value="CAA9392035.1"/>
    <property type="molecule type" value="Genomic_DNA"/>
</dbReference>
<proteinExistence type="predicted"/>
<evidence type="ECO:0000313" key="1">
    <source>
        <dbReference type="EMBL" id="CAA9392035.1"/>
    </source>
</evidence>
<dbReference type="AlphaFoldDB" id="A0A6J4NLS0"/>
<feature type="non-terminal residue" evidence="1">
    <location>
        <position position="1"/>
    </location>
</feature>
<protein>
    <submittedName>
        <fullName evidence="1">Uncharacterized protein</fullName>
    </submittedName>
</protein>
<organism evidence="1">
    <name type="scientific">uncultured Quadrisphaera sp</name>
    <dbReference type="NCBI Taxonomy" id="904978"/>
    <lineage>
        <taxon>Bacteria</taxon>
        <taxon>Bacillati</taxon>
        <taxon>Actinomycetota</taxon>
        <taxon>Actinomycetes</taxon>
        <taxon>Kineosporiales</taxon>
        <taxon>Kineosporiaceae</taxon>
        <taxon>Quadrisphaera</taxon>
        <taxon>environmental samples</taxon>
    </lineage>
</organism>
<name>A0A6J4NLS0_9ACTN</name>
<reference evidence="1" key="1">
    <citation type="submission" date="2020-02" db="EMBL/GenBank/DDBJ databases">
        <authorList>
            <person name="Meier V. D."/>
        </authorList>
    </citation>
    <scope>NUCLEOTIDE SEQUENCE</scope>
    <source>
        <strain evidence="1">AVDCRST_MAG35</strain>
    </source>
</reference>
<sequence>TGPAAVMVVASAPVRDAEQLAVLPRLRPSGRLVLAGPGWEGVPLPAGLAPQRVPGLVPAAEAVTRRALA</sequence>
<gene>
    <name evidence="1" type="ORF">AVDCRST_MAG35-442</name>
</gene>
<accession>A0A6J4NLS0</accession>